<sequence>MTELYMKKQNHNETISQYSQSLMKLVDIVKQSHEHPEGGKSLKEQLIVGAYAPKLRWERDELNENEQWNVSSSAVSSRDNDSSLQITLQKILDKQEKIEKEINHLKRSNNDSSENNSNNFNNNAFKKKLAKL</sequence>
<comment type="caution">
    <text evidence="2">The sequence shown here is derived from an EMBL/GenBank/DDBJ whole genome shotgun (WGS) entry which is preliminary data.</text>
</comment>
<evidence type="ECO:0000313" key="2">
    <source>
        <dbReference type="EMBL" id="CAH1781361.1"/>
    </source>
</evidence>
<proteinExistence type="predicted"/>
<gene>
    <name evidence="2" type="ORF">OFUS_LOCUS7945</name>
</gene>
<dbReference type="AlphaFoldDB" id="A0A8J1Y114"/>
<dbReference type="Proteomes" id="UP000749559">
    <property type="component" value="Unassembled WGS sequence"/>
</dbReference>
<accession>A0A8J1Y114</accession>
<organism evidence="2 3">
    <name type="scientific">Owenia fusiformis</name>
    <name type="common">Polychaete worm</name>
    <dbReference type="NCBI Taxonomy" id="6347"/>
    <lineage>
        <taxon>Eukaryota</taxon>
        <taxon>Metazoa</taxon>
        <taxon>Spiralia</taxon>
        <taxon>Lophotrochozoa</taxon>
        <taxon>Annelida</taxon>
        <taxon>Polychaeta</taxon>
        <taxon>Sedentaria</taxon>
        <taxon>Canalipalpata</taxon>
        <taxon>Sabellida</taxon>
        <taxon>Oweniida</taxon>
        <taxon>Oweniidae</taxon>
        <taxon>Owenia</taxon>
    </lineage>
</organism>
<reference evidence="2" key="1">
    <citation type="submission" date="2022-03" db="EMBL/GenBank/DDBJ databases">
        <authorList>
            <person name="Martin C."/>
        </authorList>
    </citation>
    <scope>NUCLEOTIDE SEQUENCE</scope>
</reference>
<dbReference type="EMBL" id="CAIIXF020000004">
    <property type="protein sequence ID" value="CAH1781361.1"/>
    <property type="molecule type" value="Genomic_DNA"/>
</dbReference>
<feature type="compositionally biased region" description="Low complexity" evidence="1">
    <location>
        <begin position="110"/>
        <end position="123"/>
    </location>
</feature>
<evidence type="ECO:0000313" key="3">
    <source>
        <dbReference type="Proteomes" id="UP000749559"/>
    </source>
</evidence>
<name>A0A8J1Y114_OWEFU</name>
<feature type="region of interest" description="Disordered" evidence="1">
    <location>
        <begin position="105"/>
        <end position="132"/>
    </location>
</feature>
<evidence type="ECO:0000256" key="1">
    <source>
        <dbReference type="SAM" id="MobiDB-lite"/>
    </source>
</evidence>
<keyword evidence="3" id="KW-1185">Reference proteome</keyword>
<protein>
    <submittedName>
        <fullName evidence="2">Uncharacterized protein</fullName>
    </submittedName>
</protein>